<evidence type="ECO:0000313" key="2">
    <source>
        <dbReference type="Proteomes" id="UP000585614"/>
    </source>
</evidence>
<dbReference type="Proteomes" id="UP000585614">
    <property type="component" value="Unassembled WGS sequence"/>
</dbReference>
<dbReference type="EMBL" id="JACAGC010000028">
    <property type="protein sequence ID" value="KAF6273229.1"/>
    <property type="molecule type" value="Genomic_DNA"/>
</dbReference>
<reference evidence="1 2" key="1">
    <citation type="journal article" date="2020" name="Nature">
        <title>Six reference-quality genomes reveal evolution of bat adaptations.</title>
        <authorList>
            <person name="Jebb D."/>
            <person name="Huang Z."/>
            <person name="Pippel M."/>
            <person name="Hughes G.M."/>
            <person name="Lavrichenko K."/>
            <person name="Devanna P."/>
            <person name="Winkler S."/>
            <person name="Jermiin L.S."/>
            <person name="Skirmuntt E.C."/>
            <person name="Katzourakis A."/>
            <person name="Burkitt-Gray L."/>
            <person name="Ray D.A."/>
            <person name="Sullivan K.A.M."/>
            <person name="Roscito J.G."/>
            <person name="Kirilenko B.M."/>
            <person name="Davalos L.M."/>
            <person name="Corthals A.P."/>
            <person name="Power M.L."/>
            <person name="Jones G."/>
            <person name="Ransome R.D."/>
            <person name="Dechmann D.K.N."/>
            <person name="Locatelli A.G."/>
            <person name="Puechmaille S.J."/>
            <person name="Fedrigo O."/>
            <person name="Jarvis E.D."/>
            <person name="Hiller M."/>
            <person name="Vernes S.C."/>
            <person name="Myers E.W."/>
            <person name="Teeling E.C."/>
        </authorList>
    </citation>
    <scope>NUCLEOTIDE SEQUENCE [LARGE SCALE GENOMIC DNA]</scope>
    <source>
        <strain evidence="1">MRhiFer1</strain>
        <tissue evidence="1">Lung</tissue>
    </source>
</reference>
<gene>
    <name evidence="1" type="ORF">mRhiFer1_009516</name>
</gene>
<organism evidence="1 2">
    <name type="scientific">Rhinolophus ferrumequinum</name>
    <name type="common">Greater horseshoe bat</name>
    <dbReference type="NCBI Taxonomy" id="59479"/>
    <lineage>
        <taxon>Eukaryota</taxon>
        <taxon>Metazoa</taxon>
        <taxon>Chordata</taxon>
        <taxon>Craniata</taxon>
        <taxon>Vertebrata</taxon>
        <taxon>Euteleostomi</taxon>
        <taxon>Mammalia</taxon>
        <taxon>Eutheria</taxon>
        <taxon>Laurasiatheria</taxon>
        <taxon>Chiroptera</taxon>
        <taxon>Yinpterochiroptera</taxon>
        <taxon>Rhinolophoidea</taxon>
        <taxon>Rhinolophidae</taxon>
        <taxon>Rhinolophinae</taxon>
        <taxon>Rhinolophus</taxon>
    </lineage>
</organism>
<sequence>MFFLKTLAVGRLQHQSPSELDSGVHWCQPRRDSVFYNCLQEKGDAQRSQRKTYCWETRWSEVPNGGRSARLVSARPGQQGHTEELVLQVNNMGHLQPQRTLLPNPIQRLTLNLEVTEIGNPGCSTEGSFGLDFTITTCFKLTPLKFSPMWLFIRSQRSAARMDRRGQLSLGLNAPAQNHGAR</sequence>
<protein>
    <submittedName>
        <fullName evidence="1">Uncharacterized protein</fullName>
    </submittedName>
</protein>
<proteinExistence type="predicted"/>
<accession>A0A7J7RAR5</accession>
<evidence type="ECO:0000313" key="1">
    <source>
        <dbReference type="EMBL" id="KAF6273229.1"/>
    </source>
</evidence>
<dbReference type="AlphaFoldDB" id="A0A7J7RAR5"/>
<comment type="caution">
    <text evidence="1">The sequence shown here is derived from an EMBL/GenBank/DDBJ whole genome shotgun (WGS) entry which is preliminary data.</text>
</comment>
<name>A0A7J7RAR5_RHIFE</name>